<dbReference type="EMBL" id="JBHSAT010000004">
    <property type="protein sequence ID" value="MFC3876830.1"/>
    <property type="molecule type" value="Genomic_DNA"/>
</dbReference>
<dbReference type="Proteomes" id="UP001595812">
    <property type="component" value="Unassembled WGS sequence"/>
</dbReference>
<sequence>MKQFIFLLIVTCLLCSCSSDDSDTGLVGRWQLTEVLVDPGDGSGTFNPVNSNKTVTFNSNGTWSSNGTMCFISTESSNGTVGTYSETGLYLQSDSCSNPDWQIPFEQNGSTLIVSYFCIEGCQEKFIKR</sequence>
<keyword evidence="3" id="KW-1185">Reference proteome</keyword>
<gene>
    <name evidence="2" type="ORF">ACFOSX_06250</name>
</gene>
<proteinExistence type="predicted"/>
<dbReference type="PROSITE" id="PS51257">
    <property type="entry name" value="PROKAR_LIPOPROTEIN"/>
    <property type="match status" value="1"/>
</dbReference>
<dbReference type="RefSeq" id="WP_386098105.1">
    <property type="nucleotide sequence ID" value="NZ_JBHSAT010000004.1"/>
</dbReference>
<feature type="chain" id="PRO_5045613074" description="Lipocalin-like domain-containing protein" evidence="1">
    <location>
        <begin position="23"/>
        <end position="129"/>
    </location>
</feature>
<keyword evidence="1" id="KW-0732">Signal</keyword>
<organism evidence="2 3">
    <name type="scientific">Winogradskyella maritima</name>
    <dbReference type="NCBI Taxonomy" id="1517766"/>
    <lineage>
        <taxon>Bacteria</taxon>
        <taxon>Pseudomonadati</taxon>
        <taxon>Bacteroidota</taxon>
        <taxon>Flavobacteriia</taxon>
        <taxon>Flavobacteriales</taxon>
        <taxon>Flavobacteriaceae</taxon>
        <taxon>Winogradskyella</taxon>
    </lineage>
</organism>
<evidence type="ECO:0000313" key="2">
    <source>
        <dbReference type="EMBL" id="MFC3876830.1"/>
    </source>
</evidence>
<evidence type="ECO:0000313" key="3">
    <source>
        <dbReference type="Proteomes" id="UP001595812"/>
    </source>
</evidence>
<accession>A0ABV8AGP1</accession>
<feature type="signal peptide" evidence="1">
    <location>
        <begin position="1"/>
        <end position="22"/>
    </location>
</feature>
<reference evidence="3" key="1">
    <citation type="journal article" date="2019" name="Int. J. Syst. Evol. Microbiol.">
        <title>The Global Catalogue of Microorganisms (GCM) 10K type strain sequencing project: providing services to taxonomists for standard genome sequencing and annotation.</title>
        <authorList>
            <consortium name="The Broad Institute Genomics Platform"/>
            <consortium name="The Broad Institute Genome Sequencing Center for Infectious Disease"/>
            <person name="Wu L."/>
            <person name="Ma J."/>
        </authorList>
    </citation>
    <scope>NUCLEOTIDE SEQUENCE [LARGE SCALE GENOMIC DNA]</scope>
    <source>
        <strain evidence="3">CECT 8979</strain>
    </source>
</reference>
<protein>
    <recommendedName>
        <fullName evidence="4">Lipocalin-like domain-containing protein</fullName>
    </recommendedName>
</protein>
<evidence type="ECO:0008006" key="4">
    <source>
        <dbReference type="Google" id="ProtNLM"/>
    </source>
</evidence>
<name>A0ABV8AGP1_9FLAO</name>
<evidence type="ECO:0000256" key="1">
    <source>
        <dbReference type="SAM" id="SignalP"/>
    </source>
</evidence>
<comment type="caution">
    <text evidence="2">The sequence shown here is derived from an EMBL/GenBank/DDBJ whole genome shotgun (WGS) entry which is preliminary data.</text>
</comment>